<comment type="caution">
    <text evidence="1">The sequence shown here is derived from an EMBL/GenBank/DDBJ whole genome shotgun (WGS) entry which is preliminary data.</text>
</comment>
<organism evidence="1 2">
    <name type="scientific">Cyanidium caldarium</name>
    <name type="common">Red alga</name>
    <dbReference type="NCBI Taxonomy" id="2771"/>
    <lineage>
        <taxon>Eukaryota</taxon>
        <taxon>Rhodophyta</taxon>
        <taxon>Bangiophyceae</taxon>
        <taxon>Cyanidiales</taxon>
        <taxon>Cyanidiaceae</taxon>
        <taxon>Cyanidium</taxon>
    </lineage>
</organism>
<sequence>MSDFTRETTPPLPSASITNDVESWAAGRVSELRKVVLSGQAAELFASPELVAAVEADRAIRELELKRALPLRREQASCAERARKAHQRLMECEWRALECQWNVDTLVAKMERLQRCLRFIENDWTEENA</sequence>
<proteinExistence type="predicted"/>
<dbReference type="EMBL" id="JANCYW010000007">
    <property type="protein sequence ID" value="KAK4536079.1"/>
    <property type="molecule type" value="Genomic_DNA"/>
</dbReference>
<dbReference type="Proteomes" id="UP001301350">
    <property type="component" value="Unassembled WGS sequence"/>
</dbReference>
<reference evidence="1 2" key="1">
    <citation type="submission" date="2022-07" db="EMBL/GenBank/DDBJ databases">
        <title>Genome-wide signatures of adaptation to extreme environments.</title>
        <authorList>
            <person name="Cho C.H."/>
            <person name="Yoon H.S."/>
        </authorList>
    </citation>
    <scope>NUCLEOTIDE SEQUENCE [LARGE SCALE GENOMIC DNA]</scope>
    <source>
        <strain evidence="1 2">DBV 063 E5</strain>
    </source>
</reference>
<gene>
    <name evidence="1" type="ORF">CDCA_CDCA07G2104</name>
</gene>
<protein>
    <submittedName>
        <fullName evidence="1">Uncharacterized protein</fullName>
    </submittedName>
</protein>
<evidence type="ECO:0000313" key="2">
    <source>
        <dbReference type="Proteomes" id="UP001301350"/>
    </source>
</evidence>
<evidence type="ECO:0000313" key="1">
    <source>
        <dbReference type="EMBL" id="KAK4536079.1"/>
    </source>
</evidence>
<dbReference type="AlphaFoldDB" id="A0AAV9IUY3"/>
<keyword evidence="2" id="KW-1185">Reference proteome</keyword>
<accession>A0AAV9IUY3</accession>
<name>A0AAV9IUY3_CYACA</name>